<dbReference type="AlphaFoldDB" id="A0A2Z4XYH6"/>
<feature type="transmembrane region" description="Helical" evidence="5">
    <location>
        <begin position="38"/>
        <end position="66"/>
    </location>
</feature>
<keyword evidence="3 5" id="KW-1133">Transmembrane helix</keyword>
<dbReference type="EMBL" id="CP021781">
    <property type="protein sequence ID" value="AXA33542.1"/>
    <property type="molecule type" value="Genomic_DNA"/>
</dbReference>
<dbReference type="EMBL" id="CP043424">
    <property type="protein sequence ID" value="QIW11774.1"/>
    <property type="molecule type" value="Genomic_DNA"/>
</dbReference>
<protein>
    <submittedName>
        <fullName evidence="7 8">Sterol desaturase</fullName>
    </submittedName>
</protein>
<evidence type="ECO:0000313" key="10">
    <source>
        <dbReference type="Proteomes" id="UP000681131"/>
    </source>
</evidence>
<feature type="transmembrane region" description="Helical" evidence="5">
    <location>
        <begin position="6"/>
        <end position="26"/>
    </location>
</feature>
<feature type="transmembrane region" description="Helical" evidence="5">
    <location>
        <begin position="140"/>
        <end position="164"/>
    </location>
</feature>
<dbReference type="GO" id="GO:0005506">
    <property type="term" value="F:iron ion binding"/>
    <property type="evidence" value="ECO:0007669"/>
    <property type="project" value="InterPro"/>
</dbReference>
<organism evidence="7 9">
    <name type="scientific">Francisella adeliensis</name>
    <dbReference type="NCBI Taxonomy" id="2007306"/>
    <lineage>
        <taxon>Bacteria</taxon>
        <taxon>Pseudomonadati</taxon>
        <taxon>Pseudomonadota</taxon>
        <taxon>Gammaproteobacteria</taxon>
        <taxon>Thiotrichales</taxon>
        <taxon>Francisellaceae</taxon>
        <taxon>Francisella</taxon>
    </lineage>
</organism>
<keyword evidence="2 5" id="KW-0812">Transmembrane</keyword>
<keyword evidence="4 5" id="KW-0472">Membrane</keyword>
<dbReference type="GO" id="GO:0016020">
    <property type="term" value="C:membrane"/>
    <property type="evidence" value="ECO:0007669"/>
    <property type="project" value="UniProtKB-SubCell"/>
</dbReference>
<evidence type="ECO:0000256" key="5">
    <source>
        <dbReference type="SAM" id="Phobius"/>
    </source>
</evidence>
<evidence type="ECO:0000256" key="2">
    <source>
        <dbReference type="ARBA" id="ARBA00022692"/>
    </source>
</evidence>
<dbReference type="Proteomes" id="UP000251120">
    <property type="component" value="Chromosome"/>
</dbReference>
<keyword evidence="10" id="KW-1185">Reference proteome</keyword>
<evidence type="ECO:0000259" key="6">
    <source>
        <dbReference type="Pfam" id="PF04116"/>
    </source>
</evidence>
<dbReference type="Pfam" id="PF04116">
    <property type="entry name" value="FA_hydroxylase"/>
    <property type="match status" value="1"/>
</dbReference>
<dbReference type="PANTHER" id="PTHR11863">
    <property type="entry name" value="STEROL DESATURASE"/>
    <property type="match status" value="1"/>
</dbReference>
<gene>
    <name evidence="7" type="ORF">CDH04_03555</name>
    <name evidence="8" type="ORF">FZC43_03555</name>
</gene>
<feature type="domain" description="Fatty acid hydroxylase" evidence="6">
    <location>
        <begin position="87"/>
        <end position="223"/>
    </location>
</feature>
<comment type="subcellular location">
    <subcellularLocation>
        <location evidence="1">Membrane</location>
    </subcellularLocation>
</comment>
<dbReference type="GO" id="GO:0016491">
    <property type="term" value="F:oxidoreductase activity"/>
    <property type="evidence" value="ECO:0007669"/>
    <property type="project" value="InterPro"/>
</dbReference>
<dbReference type="InterPro" id="IPR006694">
    <property type="entry name" value="Fatty_acid_hydroxylase"/>
</dbReference>
<dbReference type="GO" id="GO:0008610">
    <property type="term" value="P:lipid biosynthetic process"/>
    <property type="evidence" value="ECO:0007669"/>
    <property type="project" value="InterPro"/>
</dbReference>
<evidence type="ECO:0000313" key="7">
    <source>
        <dbReference type="EMBL" id="AXA33542.1"/>
    </source>
</evidence>
<dbReference type="RefSeq" id="WP_112869715.1">
    <property type="nucleotide sequence ID" value="NZ_CP021781.1"/>
</dbReference>
<accession>A0A2Z4XYH6</accession>
<evidence type="ECO:0000256" key="4">
    <source>
        <dbReference type="ARBA" id="ARBA00023136"/>
    </source>
</evidence>
<evidence type="ECO:0000313" key="9">
    <source>
        <dbReference type="Proteomes" id="UP000251120"/>
    </source>
</evidence>
<dbReference type="KEGG" id="fad:CDH04_03555"/>
<reference evidence="8 10" key="2">
    <citation type="submission" date="2019-08" db="EMBL/GenBank/DDBJ databases">
        <title>Complete genome sequences of Francisella adeliensis (FSC1325 and FSC1326).</title>
        <authorList>
            <person name="Ohrman C."/>
            <person name="Uneklint I."/>
            <person name="Vallesi A."/>
            <person name="Karlsson L."/>
            <person name="Sjodin A."/>
        </authorList>
    </citation>
    <scope>NUCLEOTIDE SEQUENCE [LARGE SCALE GENOMIC DNA]</scope>
    <source>
        <strain evidence="8 10">FSC1325</strain>
    </source>
</reference>
<name>A0A2Z4XYH6_9GAMM</name>
<sequence>MTEVTIRLIFFIGVLLIVVTLELFFPKRKLQQKKSIRWLNNLLLIFINTILLRVLFPIAAVGVALFCEINKIGILNYFEITQLLKIVIAFIVLDFSIYLQHLIFHYIPILWRIHKVHHADMDIDVTTGLRFHPLEMILSMLIKMVVVAIIGAPVLAVIIFEIILNASSLFNHGNIKLPRIFDKILRFFIVTPDMHRIHHSTIVNETNSNFGFNFSIWDRLFKTYKAQPIKGHYDMNIGLDEYRDTKTTQSIKSMLKMPF</sequence>
<proteinExistence type="predicted"/>
<reference evidence="7 9" key="1">
    <citation type="submission" date="2017-06" db="EMBL/GenBank/DDBJ databases">
        <title>Complete genome of Francisella adeliensis.</title>
        <authorList>
            <person name="Vallesi A."/>
            <person name="Sjodin A."/>
        </authorList>
    </citation>
    <scope>NUCLEOTIDE SEQUENCE [LARGE SCALE GENOMIC DNA]</scope>
    <source>
        <strain evidence="7 9">FDC440</strain>
    </source>
</reference>
<evidence type="ECO:0000256" key="1">
    <source>
        <dbReference type="ARBA" id="ARBA00004370"/>
    </source>
</evidence>
<dbReference type="OrthoDB" id="9770329at2"/>
<dbReference type="Proteomes" id="UP000681131">
    <property type="component" value="Chromosome"/>
</dbReference>
<evidence type="ECO:0000256" key="3">
    <source>
        <dbReference type="ARBA" id="ARBA00022989"/>
    </source>
</evidence>
<evidence type="ECO:0000313" key="8">
    <source>
        <dbReference type="EMBL" id="QIW11774.1"/>
    </source>
</evidence>
<feature type="transmembrane region" description="Helical" evidence="5">
    <location>
        <begin position="86"/>
        <end position="107"/>
    </location>
</feature>
<dbReference type="InterPro" id="IPR050307">
    <property type="entry name" value="Sterol_Desaturase_Related"/>
</dbReference>